<gene>
    <name evidence="6" type="primary">fliS</name>
    <name evidence="6" type="ORF">RCA23_c07830</name>
</gene>
<organism evidence="6 7">
    <name type="scientific">Planktomarina temperata RCA23</name>
    <dbReference type="NCBI Taxonomy" id="666509"/>
    <lineage>
        <taxon>Bacteria</taxon>
        <taxon>Pseudomonadati</taxon>
        <taxon>Pseudomonadota</taxon>
        <taxon>Alphaproteobacteria</taxon>
        <taxon>Rhodobacterales</taxon>
        <taxon>Paracoccaceae</taxon>
        <taxon>Planktomarina</taxon>
    </lineage>
</organism>
<keyword evidence="6" id="KW-0969">Cilium</keyword>
<proteinExistence type="inferred from homology"/>
<dbReference type="SUPFAM" id="SSF101116">
    <property type="entry name" value="Flagellar export chaperone FliS"/>
    <property type="match status" value="1"/>
</dbReference>
<comment type="similarity">
    <text evidence="2">Belongs to the FliS family.</text>
</comment>
<dbReference type="InterPro" id="IPR003713">
    <property type="entry name" value="FliS"/>
</dbReference>
<name>A0AAN0RHJ2_9RHOB</name>
<dbReference type="InterPro" id="IPR036584">
    <property type="entry name" value="FliS_sf"/>
</dbReference>
<dbReference type="GO" id="GO:0071973">
    <property type="term" value="P:bacterial-type flagellum-dependent cell motility"/>
    <property type="evidence" value="ECO:0007669"/>
    <property type="project" value="TreeGrafter"/>
</dbReference>
<dbReference type="PANTHER" id="PTHR34773">
    <property type="entry name" value="FLAGELLAR SECRETION CHAPERONE FLIS"/>
    <property type="match status" value="1"/>
</dbReference>
<evidence type="ECO:0000313" key="6">
    <source>
        <dbReference type="EMBL" id="AII86339.1"/>
    </source>
</evidence>
<dbReference type="Pfam" id="PF02561">
    <property type="entry name" value="FliS"/>
    <property type="match status" value="1"/>
</dbReference>
<dbReference type="RefSeq" id="WP_044049202.1">
    <property type="nucleotide sequence ID" value="NZ_CP003984.1"/>
</dbReference>
<dbReference type="KEGG" id="ptp:RCA23_c07830"/>
<accession>A0AAN0RHJ2</accession>
<keyword evidence="7" id="KW-1185">Reference proteome</keyword>
<reference evidence="6 7" key="1">
    <citation type="journal article" date="2014" name="ISME J.">
        <title>Adaptation of an abundant Roseobacter RCA organism to pelagic systems revealed by genomic and transcriptomic analyses.</title>
        <authorList>
            <person name="Voget S."/>
            <person name="Wemheuer B."/>
            <person name="Brinkhoff T."/>
            <person name="Vollmers J."/>
            <person name="Dietrich S."/>
            <person name="Giebel H.A."/>
            <person name="Beardsley C."/>
            <person name="Sardemann C."/>
            <person name="Bakenhus I."/>
            <person name="Billerbeck S."/>
            <person name="Daniel R."/>
            <person name="Simon M."/>
        </authorList>
    </citation>
    <scope>NUCLEOTIDE SEQUENCE [LARGE SCALE GENOMIC DNA]</scope>
    <source>
        <strain evidence="6 7">RCA23</strain>
    </source>
</reference>
<keyword evidence="4" id="KW-1005">Bacterial flagellum biogenesis</keyword>
<dbReference type="EMBL" id="CP003984">
    <property type="protein sequence ID" value="AII86339.1"/>
    <property type="molecule type" value="Genomic_DNA"/>
</dbReference>
<evidence type="ECO:0000256" key="3">
    <source>
        <dbReference type="ARBA" id="ARBA00022490"/>
    </source>
</evidence>
<keyword evidence="5" id="KW-0143">Chaperone</keyword>
<comment type="subcellular location">
    <subcellularLocation>
        <location evidence="1">Cytoplasm</location>
        <location evidence="1">Cytosol</location>
    </subcellularLocation>
</comment>
<evidence type="ECO:0000256" key="4">
    <source>
        <dbReference type="ARBA" id="ARBA00022795"/>
    </source>
</evidence>
<sequence>MNYAFARDQYRKSKNAALSSLSDPHEMIGLTLKELSRSLNALQNDNVTEEQRNLHLSKGFTAVYILQTSLDFEKGFEIASNLFKIYEFVREQLQKTLKRDVTTNLAVCSGILDEIIDAWRNIK</sequence>
<dbReference type="PANTHER" id="PTHR34773:SF1">
    <property type="entry name" value="FLAGELLAR SECRETION CHAPERONE FLIS"/>
    <property type="match status" value="1"/>
</dbReference>
<evidence type="ECO:0000313" key="7">
    <source>
        <dbReference type="Proteomes" id="UP000028680"/>
    </source>
</evidence>
<protein>
    <submittedName>
        <fullName evidence="6">Flagellar protein FliS</fullName>
    </submittedName>
</protein>
<evidence type="ECO:0000256" key="5">
    <source>
        <dbReference type="ARBA" id="ARBA00023186"/>
    </source>
</evidence>
<keyword evidence="6" id="KW-0282">Flagellum</keyword>
<keyword evidence="3" id="KW-0963">Cytoplasm</keyword>
<keyword evidence="6" id="KW-0966">Cell projection</keyword>
<dbReference type="GO" id="GO:0005829">
    <property type="term" value="C:cytosol"/>
    <property type="evidence" value="ECO:0007669"/>
    <property type="project" value="UniProtKB-SubCell"/>
</dbReference>
<dbReference type="GO" id="GO:0044780">
    <property type="term" value="P:bacterial-type flagellum assembly"/>
    <property type="evidence" value="ECO:0007669"/>
    <property type="project" value="InterPro"/>
</dbReference>
<dbReference type="Gene3D" id="1.20.120.340">
    <property type="entry name" value="Flagellar protein FliS"/>
    <property type="match status" value="1"/>
</dbReference>
<evidence type="ECO:0000256" key="2">
    <source>
        <dbReference type="ARBA" id="ARBA00008787"/>
    </source>
</evidence>
<dbReference type="Proteomes" id="UP000028680">
    <property type="component" value="Chromosome"/>
</dbReference>
<dbReference type="AlphaFoldDB" id="A0AAN0RHJ2"/>
<evidence type="ECO:0000256" key="1">
    <source>
        <dbReference type="ARBA" id="ARBA00004514"/>
    </source>
</evidence>